<gene>
    <name evidence="2" type="ORF">HX797_23815</name>
</gene>
<evidence type="ECO:0000256" key="1">
    <source>
        <dbReference type="SAM" id="Phobius"/>
    </source>
</evidence>
<organism evidence="2 3">
    <name type="scientific">Pseudomonas edaphica</name>
    <dbReference type="NCBI Taxonomy" id="2006980"/>
    <lineage>
        <taxon>Bacteria</taxon>
        <taxon>Pseudomonadati</taxon>
        <taxon>Pseudomonadota</taxon>
        <taxon>Gammaproteobacteria</taxon>
        <taxon>Pseudomonadales</taxon>
        <taxon>Pseudomonadaceae</taxon>
        <taxon>Pseudomonas</taxon>
    </lineage>
</organism>
<feature type="transmembrane region" description="Helical" evidence="1">
    <location>
        <begin position="291"/>
        <end position="310"/>
    </location>
</feature>
<keyword evidence="1" id="KW-0472">Membrane</keyword>
<feature type="transmembrane region" description="Helical" evidence="1">
    <location>
        <begin position="266"/>
        <end position="285"/>
    </location>
</feature>
<evidence type="ECO:0000313" key="3">
    <source>
        <dbReference type="Proteomes" id="UP000560470"/>
    </source>
</evidence>
<proteinExistence type="predicted"/>
<keyword evidence="1" id="KW-0812">Transmembrane</keyword>
<protein>
    <submittedName>
        <fullName evidence="2">Uncharacterized protein</fullName>
    </submittedName>
</protein>
<dbReference type="Proteomes" id="UP000560470">
    <property type="component" value="Unassembled WGS sequence"/>
</dbReference>
<accession>A0A7Y7RVR0</accession>
<comment type="caution">
    <text evidence="2">The sequence shown here is derived from an EMBL/GenBank/DDBJ whole genome shotgun (WGS) entry which is preliminary data.</text>
</comment>
<dbReference type="RefSeq" id="WP_177034732.1">
    <property type="nucleotide sequence ID" value="NZ_JACAOZ010000030.1"/>
</dbReference>
<dbReference type="EMBL" id="JACAOZ010000030">
    <property type="protein sequence ID" value="NVZ59304.1"/>
    <property type="molecule type" value="Genomic_DNA"/>
</dbReference>
<feature type="transmembrane region" description="Helical" evidence="1">
    <location>
        <begin position="233"/>
        <end position="254"/>
    </location>
</feature>
<name>A0A7Y7RVR0_9PSED</name>
<evidence type="ECO:0000313" key="2">
    <source>
        <dbReference type="EMBL" id="NVZ59304.1"/>
    </source>
</evidence>
<reference evidence="2 3" key="1">
    <citation type="submission" date="2020-04" db="EMBL/GenBank/DDBJ databases">
        <title>Molecular characterization of pseudomonads from Agaricus bisporus reveal novel blotch 2 pathogens in Western Europe.</title>
        <authorList>
            <person name="Taparia T."/>
            <person name="Krijger M."/>
            <person name="Haynes E."/>
            <person name="Elpinstone J.G."/>
            <person name="Noble R."/>
            <person name="Van Der Wolf J."/>
        </authorList>
    </citation>
    <scope>NUCLEOTIDE SEQUENCE [LARGE SCALE GENOMIC DNA]</scope>
    <source>
        <strain evidence="2 3">B7002</strain>
    </source>
</reference>
<dbReference type="AlphaFoldDB" id="A0A7Y7RVR0"/>
<keyword evidence="1" id="KW-1133">Transmembrane helix</keyword>
<feature type="transmembrane region" description="Helical" evidence="1">
    <location>
        <begin position="173"/>
        <end position="191"/>
    </location>
</feature>
<sequence>MNRGFYRADKRLPLSLSYSLRPGLVKVCGTVMLKESRLSPVDGLPCAGYSLQIQESYRDSGERDAWRTVFTDAQCNDFALKDAHGTVDIIAEGIELFSGQVPQLGDYRYTAGPGRQQGEILLSESLEVMVIGTAIQRNGKTVIVRGEEADTVFGVERLRTVNNYRLAVPAWRALGLCSALVVLFSMALLLIDPAQWMQWQLPSRDTFQQMAGLGPFHEWVALLYQRQGLSLPLLAAFGWMGIVFVLMCVARVFLYRDIHKRVQPILIAWGVVGVIGGGLVTWALVALEFDPFKIFLIWLSVIIVALAFSITQQRALQALVASVFKTELT</sequence>